<dbReference type="AlphaFoldDB" id="A0A1A8QEA8"/>
<sequence length="70" mass="7739">FTSRGSSSQGESRVWLSARSSDKNLPADRQHLMSLFFWFSAQIQILQRPVTVASCKHGVMCDVIQVASGP</sequence>
<feature type="non-terminal residue" evidence="1">
    <location>
        <position position="1"/>
    </location>
</feature>
<gene>
    <name evidence="1" type="primary">Nfu_g_1_000675</name>
</gene>
<protein>
    <submittedName>
        <fullName evidence="1">Uncharacterized protein</fullName>
    </submittedName>
</protein>
<dbReference type="EMBL" id="HAEI01005034">
    <property type="protein sequence ID" value="SBR91484.1"/>
    <property type="molecule type" value="Transcribed_RNA"/>
</dbReference>
<reference evidence="1" key="2">
    <citation type="submission" date="2016-06" db="EMBL/GenBank/DDBJ databases">
        <title>The genome of a short-lived fish provides insights into sex chromosome evolution and the genetic control of aging.</title>
        <authorList>
            <person name="Reichwald K."/>
            <person name="Felder M."/>
            <person name="Petzold A."/>
            <person name="Koch P."/>
            <person name="Groth M."/>
            <person name="Platzer M."/>
        </authorList>
    </citation>
    <scope>NUCLEOTIDE SEQUENCE</scope>
    <source>
        <tissue evidence="1">Brain</tissue>
    </source>
</reference>
<proteinExistence type="predicted"/>
<name>A0A1A8QEA8_9TELE</name>
<evidence type="ECO:0000313" key="1">
    <source>
        <dbReference type="EMBL" id="SBR91484.1"/>
    </source>
</evidence>
<organism evidence="1">
    <name type="scientific">Nothobranchius rachovii</name>
    <name type="common">bluefin notho</name>
    <dbReference type="NCBI Taxonomy" id="451742"/>
    <lineage>
        <taxon>Eukaryota</taxon>
        <taxon>Metazoa</taxon>
        <taxon>Chordata</taxon>
        <taxon>Craniata</taxon>
        <taxon>Vertebrata</taxon>
        <taxon>Euteleostomi</taxon>
        <taxon>Actinopterygii</taxon>
        <taxon>Neopterygii</taxon>
        <taxon>Teleostei</taxon>
        <taxon>Neoteleostei</taxon>
        <taxon>Acanthomorphata</taxon>
        <taxon>Ovalentaria</taxon>
        <taxon>Atherinomorphae</taxon>
        <taxon>Cyprinodontiformes</taxon>
        <taxon>Nothobranchiidae</taxon>
        <taxon>Nothobranchius</taxon>
    </lineage>
</organism>
<feature type="non-terminal residue" evidence="1">
    <location>
        <position position="70"/>
    </location>
</feature>
<reference evidence="1" key="1">
    <citation type="submission" date="2016-05" db="EMBL/GenBank/DDBJ databases">
        <authorList>
            <person name="Lavstsen T."/>
            <person name="Jespersen J.S."/>
        </authorList>
    </citation>
    <scope>NUCLEOTIDE SEQUENCE</scope>
    <source>
        <tissue evidence="1">Brain</tissue>
    </source>
</reference>
<accession>A0A1A8QEA8</accession>